<proteinExistence type="inferred from homology"/>
<protein>
    <recommendedName>
        <fullName evidence="2">cysteine--tRNA ligase</fullName>
        <ecNumber evidence="2">6.1.1.16</ecNumber>
    </recommendedName>
    <alternativeName>
        <fullName evidence="10">Cysteinyl-tRNA synthetase</fullName>
    </alternativeName>
</protein>
<reference evidence="14" key="2">
    <citation type="submission" date="2024-10" db="UniProtKB">
        <authorList>
            <consortium name="EnsemblProtists"/>
        </authorList>
    </citation>
    <scope>IDENTIFICATION</scope>
</reference>
<keyword evidence="7" id="KW-0067">ATP-binding</keyword>
<keyword evidence="15" id="KW-1185">Reference proteome</keyword>
<evidence type="ECO:0000256" key="5">
    <source>
        <dbReference type="ARBA" id="ARBA00022741"/>
    </source>
</evidence>
<dbReference type="InterPro" id="IPR009080">
    <property type="entry name" value="tRNAsynth_Ia_anticodon-bd"/>
</dbReference>
<evidence type="ECO:0000256" key="8">
    <source>
        <dbReference type="ARBA" id="ARBA00022917"/>
    </source>
</evidence>
<evidence type="ECO:0000256" key="12">
    <source>
        <dbReference type="SAM" id="SignalP"/>
    </source>
</evidence>
<keyword evidence="8" id="KW-0648">Protein biosynthesis</keyword>
<dbReference type="PRINTS" id="PR00983">
    <property type="entry name" value="TRNASYNTHCYS"/>
</dbReference>
<dbReference type="NCBIfam" id="TIGR00435">
    <property type="entry name" value="cysS"/>
    <property type="match status" value="1"/>
</dbReference>
<dbReference type="PANTHER" id="PTHR10890:SF3">
    <property type="entry name" value="CYSTEINE--TRNA LIGASE, CYTOPLASMIC"/>
    <property type="match status" value="1"/>
</dbReference>
<dbReference type="HAMAP" id="MF_00041">
    <property type="entry name" value="Cys_tRNA_synth"/>
    <property type="match status" value="1"/>
</dbReference>
<comment type="cofactor">
    <cofactor evidence="1">
        <name>Zn(2+)</name>
        <dbReference type="ChEBI" id="CHEBI:29105"/>
    </cofactor>
</comment>
<organism evidence="14 15">
    <name type="scientific">Emiliania huxleyi (strain CCMP1516)</name>
    <dbReference type="NCBI Taxonomy" id="280463"/>
    <lineage>
        <taxon>Eukaryota</taxon>
        <taxon>Haptista</taxon>
        <taxon>Haptophyta</taxon>
        <taxon>Prymnesiophyceae</taxon>
        <taxon>Isochrysidales</taxon>
        <taxon>Noelaerhabdaceae</taxon>
        <taxon>Emiliania</taxon>
    </lineage>
</organism>
<dbReference type="PaxDb" id="2903-EOD31375"/>
<keyword evidence="9" id="KW-0030">Aminoacyl-tRNA synthetase</keyword>
<feature type="region of interest" description="Disordered" evidence="11">
    <location>
        <begin position="715"/>
        <end position="734"/>
    </location>
</feature>
<keyword evidence="12" id="KW-0732">Signal</keyword>
<dbReference type="Gene3D" id="3.40.50.620">
    <property type="entry name" value="HUPs"/>
    <property type="match status" value="1"/>
</dbReference>
<evidence type="ECO:0000256" key="3">
    <source>
        <dbReference type="ARBA" id="ARBA00022598"/>
    </source>
</evidence>
<dbReference type="KEGG" id="ehx:EMIHUDRAFT_468204"/>
<feature type="region of interest" description="Disordered" evidence="11">
    <location>
        <begin position="675"/>
        <end position="702"/>
    </location>
</feature>
<evidence type="ECO:0000256" key="4">
    <source>
        <dbReference type="ARBA" id="ARBA00022723"/>
    </source>
</evidence>
<dbReference type="OMA" id="EAYWSTP"/>
<name>A0A0D3K6J0_EMIH1</name>
<dbReference type="CDD" id="cd00672">
    <property type="entry name" value="CysRS_core"/>
    <property type="match status" value="1"/>
</dbReference>
<feature type="signal peptide" evidence="12">
    <location>
        <begin position="1"/>
        <end position="17"/>
    </location>
</feature>
<dbReference type="InterPro" id="IPR014729">
    <property type="entry name" value="Rossmann-like_a/b/a_fold"/>
</dbReference>
<dbReference type="GO" id="GO:0046872">
    <property type="term" value="F:metal ion binding"/>
    <property type="evidence" value="ECO:0007669"/>
    <property type="project" value="UniProtKB-KW"/>
</dbReference>
<evidence type="ECO:0000256" key="9">
    <source>
        <dbReference type="ARBA" id="ARBA00023146"/>
    </source>
</evidence>
<dbReference type="RefSeq" id="XP_005783804.1">
    <property type="nucleotide sequence ID" value="XM_005783747.1"/>
</dbReference>
<dbReference type="InterPro" id="IPR015803">
    <property type="entry name" value="Cys-tRNA-ligase"/>
</dbReference>
<evidence type="ECO:0000256" key="10">
    <source>
        <dbReference type="ARBA" id="ARBA00031499"/>
    </source>
</evidence>
<evidence type="ECO:0000256" key="6">
    <source>
        <dbReference type="ARBA" id="ARBA00022833"/>
    </source>
</evidence>
<dbReference type="GeneID" id="17276648"/>
<dbReference type="STRING" id="2903.R1EXP7"/>
<dbReference type="EC" id="6.1.1.16" evidence="2"/>
<evidence type="ECO:0000256" key="7">
    <source>
        <dbReference type="ARBA" id="ARBA00022840"/>
    </source>
</evidence>
<dbReference type="GO" id="GO:0005524">
    <property type="term" value="F:ATP binding"/>
    <property type="evidence" value="ECO:0007669"/>
    <property type="project" value="UniProtKB-KW"/>
</dbReference>
<dbReference type="GO" id="GO:0006423">
    <property type="term" value="P:cysteinyl-tRNA aminoacylation"/>
    <property type="evidence" value="ECO:0007669"/>
    <property type="project" value="InterPro"/>
</dbReference>
<dbReference type="Proteomes" id="UP000013827">
    <property type="component" value="Unassembled WGS sequence"/>
</dbReference>
<evidence type="ECO:0000313" key="14">
    <source>
        <dbReference type="EnsemblProtists" id="EOD31375"/>
    </source>
</evidence>
<keyword evidence="3" id="KW-0436">Ligase</keyword>
<evidence type="ECO:0000256" key="1">
    <source>
        <dbReference type="ARBA" id="ARBA00001947"/>
    </source>
</evidence>
<keyword evidence="6" id="KW-0862">Zinc</keyword>
<evidence type="ECO:0000256" key="11">
    <source>
        <dbReference type="SAM" id="MobiDB-lite"/>
    </source>
</evidence>
<evidence type="ECO:0000256" key="2">
    <source>
        <dbReference type="ARBA" id="ARBA00012832"/>
    </source>
</evidence>
<accession>A0A0D3K6J0</accession>
<dbReference type="Pfam" id="PF01406">
    <property type="entry name" value="tRNA-synt_1e"/>
    <property type="match status" value="1"/>
</dbReference>
<dbReference type="PANTHER" id="PTHR10890">
    <property type="entry name" value="CYSTEINYL-TRNA SYNTHETASE"/>
    <property type="match status" value="1"/>
</dbReference>
<dbReference type="HOGENOM" id="CLU_013528_3_3_1"/>
<feature type="chain" id="PRO_5044291691" description="cysteine--tRNA ligase" evidence="12">
    <location>
        <begin position="18"/>
        <end position="753"/>
    </location>
</feature>
<evidence type="ECO:0000313" key="15">
    <source>
        <dbReference type="Proteomes" id="UP000013827"/>
    </source>
</evidence>
<dbReference type="GO" id="GO:0005737">
    <property type="term" value="C:cytoplasm"/>
    <property type="evidence" value="ECO:0007669"/>
    <property type="project" value="TreeGrafter"/>
</dbReference>
<sequence>MRLAALLVGMLAARTRALHLVHMSRRPGSRLLGPAASLRAGMPGASAGCASAAARREAPALSSSEGISGLRVLNTLTGQLEPFVPIDPDRVKWYTCGPTVYDAAHLGHARNYMGFDIVRRVLCDYFGLAVMFVMNITDIDDKIILRTHRNHLEAMAALVAAAAAEAAEAAGAAALREAVEAAEAALAAPKPTLLELVGAQTALRDAAAAAGMASPPAVCDVQTAFVKLTLEQEASFFEDMAALNVRPPDAVTRVTDYVPEIVSYIETIARNGYCYEANGSVYFDTAAFTSSEGKVYGKLVDASALADKELLAEGEGALSASSAEADKRHPSDFALWKASKPGEPAWPSPWGEGRPGWHIECSAMMSDLLGGEVDINAGGIDLKFPHHENQMAQVEAHYDCCKACNYFWHSGHLSIDGLKMSKSLKNFITIREALETYSARQLRFLFLLQKYHQPMEYSQNSMAAAADLERRFGAFEAALAARLREADTAADAAPQEVLHRWGDQERRLNDALVDKRAAVHAALLDCIDTPSAVKRLEQLIRAANSYMGEVPQPQRGATLLHAVARYYRRVMGAFGVETALDAAGAAGSADSATPLQLTEAVSSFRDTVRSIAIEAKRSGGEGAGLADEALGVRIEDRPSGVAQFAIDEPQRVLAEAARRREAAAQAEAAKAARAADQAAREAAEAARASVPPSEMFSPAHDGLFGRESSYGALDAEGIPLEDATGEPLSKSQRKKLVKLAQKQAKLVEAAGRR</sequence>
<dbReference type="GO" id="GO:0004817">
    <property type="term" value="F:cysteine-tRNA ligase activity"/>
    <property type="evidence" value="ECO:0007669"/>
    <property type="project" value="UniProtKB-EC"/>
</dbReference>
<dbReference type="InterPro" id="IPR032678">
    <property type="entry name" value="tRNA-synt_1_cat_dom"/>
</dbReference>
<dbReference type="EnsemblProtists" id="EOD31375">
    <property type="protein sequence ID" value="EOD31375"/>
    <property type="gene ID" value="EMIHUDRAFT_468204"/>
</dbReference>
<dbReference type="SUPFAM" id="SSF52374">
    <property type="entry name" value="Nucleotidylyl transferase"/>
    <property type="match status" value="1"/>
</dbReference>
<keyword evidence="4" id="KW-0479">Metal-binding</keyword>
<dbReference type="AlphaFoldDB" id="A0A0D3K6J0"/>
<dbReference type="InterPro" id="IPR024909">
    <property type="entry name" value="Cys-tRNA/MSH_ligase"/>
</dbReference>
<keyword evidence="5" id="KW-0547">Nucleotide-binding</keyword>
<feature type="domain" description="tRNA synthetases class I catalytic" evidence="13">
    <location>
        <begin position="83"/>
        <end position="465"/>
    </location>
</feature>
<dbReference type="eggNOG" id="KOG2007">
    <property type="taxonomic scope" value="Eukaryota"/>
</dbReference>
<reference evidence="15" key="1">
    <citation type="journal article" date="2013" name="Nature">
        <title>Pan genome of the phytoplankton Emiliania underpins its global distribution.</title>
        <authorList>
            <person name="Read B.A."/>
            <person name="Kegel J."/>
            <person name="Klute M.J."/>
            <person name="Kuo A."/>
            <person name="Lefebvre S.C."/>
            <person name="Maumus F."/>
            <person name="Mayer C."/>
            <person name="Miller J."/>
            <person name="Monier A."/>
            <person name="Salamov A."/>
            <person name="Young J."/>
            <person name="Aguilar M."/>
            <person name="Claverie J.M."/>
            <person name="Frickenhaus S."/>
            <person name="Gonzalez K."/>
            <person name="Herman E.K."/>
            <person name="Lin Y.C."/>
            <person name="Napier J."/>
            <person name="Ogata H."/>
            <person name="Sarno A.F."/>
            <person name="Shmutz J."/>
            <person name="Schroeder D."/>
            <person name="de Vargas C."/>
            <person name="Verret F."/>
            <person name="von Dassow P."/>
            <person name="Valentin K."/>
            <person name="Van de Peer Y."/>
            <person name="Wheeler G."/>
            <person name="Dacks J.B."/>
            <person name="Delwiche C.F."/>
            <person name="Dyhrman S.T."/>
            <person name="Glockner G."/>
            <person name="John U."/>
            <person name="Richards T."/>
            <person name="Worden A.Z."/>
            <person name="Zhang X."/>
            <person name="Grigoriev I.V."/>
            <person name="Allen A.E."/>
            <person name="Bidle K."/>
            <person name="Borodovsky M."/>
            <person name="Bowler C."/>
            <person name="Brownlee C."/>
            <person name="Cock J.M."/>
            <person name="Elias M."/>
            <person name="Gladyshev V.N."/>
            <person name="Groth M."/>
            <person name="Guda C."/>
            <person name="Hadaegh A."/>
            <person name="Iglesias-Rodriguez M.D."/>
            <person name="Jenkins J."/>
            <person name="Jones B.M."/>
            <person name="Lawson T."/>
            <person name="Leese F."/>
            <person name="Lindquist E."/>
            <person name="Lobanov A."/>
            <person name="Lomsadze A."/>
            <person name="Malik S.B."/>
            <person name="Marsh M.E."/>
            <person name="Mackinder L."/>
            <person name="Mock T."/>
            <person name="Mueller-Roeber B."/>
            <person name="Pagarete A."/>
            <person name="Parker M."/>
            <person name="Probert I."/>
            <person name="Quesneville H."/>
            <person name="Raines C."/>
            <person name="Rensing S.A."/>
            <person name="Riano-Pachon D.M."/>
            <person name="Richier S."/>
            <person name="Rokitta S."/>
            <person name="Shiraiwa Y."/>
            <person name="Soanes D.M."/>
            <person name="van der Giezen M."/>
            <person name="Wahlund T.M."/>
            <person name="Williams B."/>
            <person name="Wilson W."/>
            <person name="Wolfe G."/>
            <person name="Wurch L.L."/>
        </authorList>
    </citation>
    <scope>NUCLEOTIDE SEQUENCE</scope>
</reference>
<dbReference type="SUPFAM" id="SSF47323">
    <property type="entry name" value="Anticodon-binding domain of a subclass of class I aminoacyl-tRNA synthetases"/>
    <property type="match status" value="1"/>
</dbReference>
<evidence type="ECO:0000259" key="13">
    <source>
        <dbReference type="Pfam" id="PF01406"/>
    </source>
</evidence>